<evidence type="ECO:0000313" key="2">
    <source>
        <dbReference type="Proteomes" id="UP001211907"/>
    </source>
</evidence>
<gene>
    <name evidence="1" type="ORF">HK100_005443</name>
</gene>
<dbReference type="Proteomes" id="UP001211907">
    <property type="component" value="Unassembled WGS sequence"/>
</dbReference>
<sequence>MVLAGLTLKLASYGILRVLIPILPEATAEFAPPYGGWDLNRICVTILSTTNRLQVSYCYVIRSSHGSSDS</sequence>
<comment type="caution">
    <text evidence="1">The sequence shown here is derived from an EMBL/GenBank/DDBJ whole genome shotgun (WGS) entry which is preliminary data.</text>
</comment>
<proteinExistence type="predicted"/>
<protein>
    <submittedName>
        <fullName evidence="1">Uncharacterized protein</fullName>
    </submittedName>
</protein>
<name>A0AAD5X9C5_9FUNG</name>
<dbReference type="EMBL" id="JADGJH010002545">
    <property type="protein sequence ID" value="KAJ3097044.1"/>
    <property type="molecule type" value="Genomic_DNA"/>
</dbReference>
<evidence type="ECO:0000313" key="1">
    <source>
        <dbReference type="EMBL" id="KAJ3097044.1"/>
    </source>
</evidence>
<reference evidence="1" key="1">
    <citation type="submission" date="2020-05" db="EMBL/GenBank/DDBJ databases">
        <title>Phylogenomic resolution of chytrid fungi.</title>
        <authorList>
            <person name="Stajich J.E."/>
            <person name="Amses K."/>
            <person name="Simmons R."/>
            <person name="Seto K."/>
            <person name="Myers J."/>
            <person name="Bonds A."/>
            <person name="Quandt C.A."/>
            <person name="Barry K."/>
            <person name="Liu P."/>
            <person name="Grigoriev I."/>
            <person name="Longcore J.E."/>
            <person name="James T.Y."/>
        </authorList>
    </citation>
    <scope>NUCLEOTIDE SEQUENCE</scope>
    <source>
        <strain evidence="1">JEL0513</strain>
    </source>
</reference>
<keyword evidence="2" id="KW-1185">Reference proteome</keyword>
<feature type="non-terminal residue" evidence="1">
    <location>
        <position position="70"/>
    </location>
</feature>
<accession>A0AAD5X9C5</accession>
<organism evidence="1 2">
    <name type="scientific">Physocladia obscura</name>
    <dbReference type="NCBI Taxonomy" id="109957"/>
    <lineage>
        <taxon>Eukaryota</taxon>
        <taxon>Fungi</taxon>
        <taxon>Fungi incertae sedis</taxon>
        <taxon>Chytridiomycota</taxon>
        <taxon>Chytridiomycota incertae sedis</taxon>
        <taxon>Chytridiomycetes</taxon>
        <taxon>Chytridiales</taxon>
        <taxon>Chytriomycetaceae</taxon>
        <taxon>Physocladia</taxon>
    </lineage>
</organism>
<dbReference type="AlphaFoldDB" id="A0AAD5X9C5"/>